<organism evidence="3 4">
    <name type="scientific">Rhynchophorus ferrugineus</name>
    <name type="common">Red palm weevil</name>
    <name type="synonym">Curculio ferrugineus</name>
    <dbReference type="NCBI Taxonomy" id="354439"/>
    <lineage>
        <taxon>Eukaryota</taxon>
        <taxon>Metazoa</taxon>
        <taxon>Ecdysozoa</taxon>
        <taxon>Arthropoda</taxon>
        <taxon>Hexapoda</taxon>
        <taxon>Insecta</taxon>
        <taxon>Pterygota</taxon>
        <taxon>Neoptera</taxon>
        <taxon>Endopterygota</taxon>
        <taxon>Coleoptera</taxon>
        <taxon>Polyphaga</taxon>
        <taxon>Cucujiformia</taxon>
        <taxon>Curculionidae</taxon>
        <taxon>Dryophthorinae</taxon>
        <taxon>Rhynchophorus</taxon>
    </lineage>
</organism>
<feature type="region of interest" description="Disordered" evidence="1">
    <location>
        <begin position="111"/>
        <end position="192"/>
    </location>
</feature>
<feature type="compositionally biased region" description="Basic and acidic residues" evidence="1">
    <location>
        <begin position="46"/>
        <end position="59"/>
    </location>
</feature>
<accession>A0A834IPR9</accession>
<name>A0A834IPR9_RHYFE</name>
<keyword evidence="2" id="KW-0732">Signal</keyword>
<gene>
    <name evidence="3" type="ORF">GWI33_001931</name>
</gene>
<feature type="chain" id="PRO_5032834428" evidence="2">
    <location>
        <begin position="23"/>
        <end position="192"/>
    </location>
</feature>
<dbReference type="AlphaFoldDB" id="A0A834IPR9"/>
<keyword evidence="4" id="KW-1185">Reference proteome</keyword>
<dbReference type="OrthoDB" id="6783530at2759"/>
<feature type="signal peptide" evidence="2">
    <location>
        <begin position="1"/>
        <end position="22"/>
    </location>
</feature>
<reference evidence="3" key="1">
    <citation type="submission" date="2020-08" db="EMBL/GenBank/DDBJ databases">
        <title>Genome sequencing and assembly of the red palm weevil Rhynchophorus ferrugineus.</title>
        <authorList>
            <person name="Dias G.B."/>
            <person name="Bergman C.M."/>
            <person name="Manee M."/>
        </authorList>
    </citation>
    <scope>NUCLEOTIDE SEQUENCE</scope>
    <source>
        <strain evidence="3">AA-2017</strain>
        <tissue evidence="3">Whole larva</tissue>
    </source>
</reference>
<evidence type="ECO:0000313" key="4">
    <source>
        <dbReference type="Proteomes" id="UP000625711"/>
    </source>
</evidence>
<feature type="compositionally biased region" description="Basic residues" evidence="1">
    <location>
        <begin position="127"/>
        <end position="142"/>
    </location>
</feature>
<feature type="compositionally biased region" description="Basic and acidic residues" evidence="1">
    <location>
        <begin position="114"/>
        <end position="126"/>
    </location>
</feature>
<sequence>MRCTVLYGVALVCVFVVVDVRADRRWKNDLDIEKRTTFNAQRRDDRFSKKNIDNKKDENQTGARYGKVDQPKRFIGRIEHGKVMVLRKKPPSSEEDHRESVCRKIKGNAVDCSGKTEDSSSSEETKPKKKIKYSIKFKHEKQKKQEFNGDNAILRLHKNDRKYGKFDDDDDSSEEDDNPIKKPFHFMDDDDD</sequence>
<evidence type="ECO:0000313" key="3">
    <source>
        <dbReference type="EMBL" id="KAF7282783.1"/>
    </source>
</evidence>
<evidence type="ECO:0000256" key="1">
    <source>
        <dbReference type="SAM" id="MobiDB-lite"/>
    </source>
</evidence>
<protein>
    <submittedName>
        <fullName evidence="3">Uncharacterized protein</fullName>
    </submittedName>
</protein>
<feature type="compositionally biased region" description="Acidic residues" evidence="1">
    <location>
        <begin position="167"/>
        <end position="177"/>
    </location>
</feature>
<dbReference type="Proteomes" id="UP000625711">
    <property type="component" value="Unassembled WGS sequence"/>
</dbReference>
<dbReference type="EMBL" id="JAACXV010000156">
    <property type="protein sequence ID" value="KAF7282783.1"/>
    <property type="molecule type" value="Genomic_DNA"/>
</dbReference>
<evidence type="ECO:0000256" key="2">
    <source>
        <dbReference type="SAM" id="SignalP"/>
    </source>
</evidence>
<comment type="caution">
    <text evidence="3">The sequence shown here is derived from an EMBL/GenBank/DDBJ whole genome shotgun (WGS) entry which is preliminary data.</text>
</comment>
<feature type="region of interest" description="Disordered" evidence="1">
    <location>
        <begin position="46"/>
        <end position="68"/>
    </location>
</feature>
<proteinExistence type="predicted"/>